<keyword evidence="1" id="KW-0812">Transmembrane</keyword>
<dbReference type="AlphaFoldDB" id="A0A1N7SJ08"/>
<feature type="transmembrane region" description="Helical" evidence="1">
    <location>
        <begin position="40"/>
        <end position="59"/>
    </location>
</feature>
<dbReference type="Proteomes" id="UP000187012">
    <property type="component" value="Unassembled WGS sequence"/>
</dbReference>
<evidence type="ECO:0000313" key="2">
    <source>
        <dbReference type="EMBL" id="SIT47290.1"/>
    </source>
</evidence>
<organism evidence="2 3">
    <name type="scientific">Paraburkholderia ribeironis</name>
    <dbReference type="NCBI Taxonomy" id="1247936"/>
    <lineage>
        <taxon>Bacteria</taxon>
        <taxon>Pseudomonadati</taxon>
        <taxon>Pseudomonadota</taxon>
        <taxon>Betaproteobacteria</taxon>
        <taxon>Burkholderiales</taxon>
        <taxon>Burkholderiaceae</taxon>
        <taxon>Paraburkholderia</taxon>
    </lineage>
</organism>
<accession>A0A1N7SJ08</accession>
<gene>
    <name evidence="2" type="ORF">BN2475_720032</name>
</gene>
<proteinExistence type="predicted"/>
<dbReference type="Pfam" id="PF10947">
    <property type="entry name" value="DUF2628"/>
    <property type="match status" value="1"/>
</dbReference>
<keyword evidence="1" id="KW-1133">Transmembrane helix</keyword>
<feature type="transmembrane region" description="Helical" evidence="1">
    <location>
        <begin position="16"/>
        <end position="35"/>
    </location>
</feature>
<sequence length="98" mass="10846">MGARIYLQHPGHDQTVAVATGFSWGACLLGFIWALSKRMWFAAFVMLAINLMLFGIGLWGATADLIGLLLSILFAVVCGAYGNQWHRWTLEKRGYVAL</sequence>
<keyword evidence="3" id="KW-1185">Reference proteome</keyword>
<evidence type="ECO:0008006" key="4">
    <source>
        <dbReference type="Google" id="ProtNLM"/>
    </source>
</evidence>
<protein>
    <recommendedName>
        <fullName evidence="4">DUF2628 domain-containing protein</fullName>
    </recommendedName>
</protein>
<dbReference type="RefSeq" id="WP_094782731.1">
    <property type="nucleotide sequence ID" value="NZ_CYGX02000072.1"/>
</dbReference>
<dbReference type="EMBL" id="CYGX02000072">
    <property type="protein sequence ID" value="SIT47290.1"/>
    <property type="molecule type" value="Genomic_DNA"/>
</dbReference>
<dbReference type="InterPro" id="IPR024399">
    <property type="entry name" value="DUF2628"/>
</dbReference>
<name>A0A1N7SJ08_9BURK</name>
<dbReference type="PROSITE" id="PS51257">
    <property type="entry name" value="PROKAR_LIPOPROTEIN"/>
    <property type="match status" value="1"/>
</dbReference>
<evidence type="ECO:0000256" key="1">
    <source>
        <dbReference type="SAM" id="Phobius"/>
    </source>
</evidence>
<evidence type="ECO:0000313" key="3">
    <source>
        <dbReference type="Proteomes" id="UP000187012"/>
    </source>
</evidence>
<keyword evidence="1" id="KW-0472">Membrane</keyword>
<dbReference type="STRING" id="1247936.BN2475_720032"/>
<reference evidence="2 3" key="1">
    <citation type="submission" date="2016-12" db="EMBL/GenBank/DDBJ databases">
        <authorList>
            <person name="Song W.-J."/>
            <person name="Kurnit D.M."/>
        </authorList>
    </citation>
    <scope>NUCLEOTIDE SEQUENCE [LARGE SCALE GENOMIC DNA]</scope>
    <source>
        <strain evidence="2 3">STM7296</strain>
    </source>
</reference>
<feature type="transmembrane region" description="Helical" evidence="1">
    <location>
        <begin position="65"/>
        <end position="83"/>
    </location>
</feature>
<dbReference type="OrthoDB" id="7597043at2"/>